<reference evidence="2 3" key="1">
    <citation type="submission" date="2018-06" db="EMBL/GenBank/DDBJ databases">
        <title>Genomic Encyclopedia of Type Strains, Phase IV (KMG-IV): sequencing the most valuable type-strain genomes for metagenomic binning, comparative biology and taxonomic classification.</title>
        <authorList>
            <person name="Goeker M."/>
        </authorList>
    </citation>
    <scope>NUCLEOTIDE SEQUENCE [LARGE SCALE GENOMIC DNA]</scope>
    <source>
        <strain evidence="2 3">DSM 25619</strain>
    </source>
</reference>
<feature type="domain" description="A-factor biosynthesis hotdog" evidence="1">
    <location>
        <begin position="78"/>
        <end position="208"/>
    </location>
</feature>
<evidence type="ECO:0000313" key="3">
    <source>
        <dbReference type="Proteomes" id="UP000252893"/>
    </source>
</evidence>
<dbReference type="EMBL" id="QNRH01000007">
    <property type="protein sequence ID" value="RBO92223.1"/>
    <property type="molecule type" value="Genomic_DNA"/>
</dbReference>
<dbReference type="InterPro" id="IPR005509">
    <property type="entry name" value="AfsA_hotdog_dom"/>
</dbReference>
<dbReference type="OrthoDB" id="7838374at2"/>
<proteinExistence type="predicted"/>
<gene>
    <name evidence="2" type="ORF">DFR47_107122</name>
</gene>
<evidence type="ECO:0000259" key="1">
    <source>
        <dbReference type="Pfam" id="PF03756"/>
    </source>
</evidence>
<dbReference type="AlphaFoldDB" id="A0A366DQ40"/>
<organism evidence="2 3">
    <name type="scientific">Pseudochrobactrum asaccharolyticum</name>
    <dbReference type="NCBI Taxonomy" id="354351"/>
    <lineage>
        <taxon>Bacteria</taxon>
        <taxon>Pseudomonadati</taxon>
        <taxon>Pseudomonadota</taxon>
        <taxon>Alphaproteobacteria</taxon>
        <taxon>Hyphomicrobiales</taxon>
        <taxon>Brucellaceae</taxon>
        <taxon>Pseudochrobactrum</taxon>
    </lineage>
</organism>
<dbReference type="Proteomes" id="UP000252893">
    <property type="component" value="Unassembled WGS sequence"/>
</dbReference>
<keyword evidence="3" id="KW-1185">Reference proteome</keyword>
<name>A0A366DQ40_9HYPH</name>
<evidence type="ECO:0000313" key="2">
    <source>
        <dbReference type="EMBL" id="RBO92223.1"/>
    </source>
</evidence>
<sequence>MQLIVGDKFASFAKTTGALTRFDAVQALFSQDLITSVAMGQGLSDDDLKLLTLLSEANGLQVMPLTRGHNRADRAITHKHIPANSLISMPVYVADNVLEADILIDDKNEIMSDHLTGCHVQGMVLIEAVRQMFVAAAQLHEATKVKFSNPAVVIQKIDISFENFVFPIPTIIRHTTLTAETTHKDRIAFKARVEIEQNGNCCAVTEVEYLALDAVVLATKEALKAKRCAQTFLRAKTATPSGVTTVNAA</sequence>
<accession>A0A366DQ40</accession>
<dbReference type="Pfam" id="PF03756">
    <property type="entry name" value="AfsA"/>
    <property type="match status" value="1"/>
</dbReference>
<protein>
    <submittedName>
        <fullName evidence="2">A-factor biosynthesis hotdog protein</fullName>
    </submittedName>
</protein>
<comment type="caution">
    <text evidence="2">The sequence shown here is derived from an EMBL/GenBank/DDBJ whole genome shotgun (WGS) entry which is preliminary data.</text>
</comment>
<dbReference type="RefSeq" id="WP_147245594.1">
    <property type="nucleotide sequence ID" value="NZ_JBHEEG010000009.1"/>
</dbReference>